<evidence type="ECO:0000256" key="12">
    <source>
        <dbReference type="RuleBase" id="RU368004"/>
    </source>
</evidence>
<dbReference type="InterPro" id="IPR011671">
    <property type="entry name" value="tRNA_uracil_MeTrfase"/>
</dbReference>
<accession>A0A1R1YN94</accession>
<reference evidence="14" key="1">
    <citation type="submission" date="2017-01" db="EMBL/GenBank/DDBJ databases">
        <authorList>
            <person name="Wang Y."/>
            <person name="White M."/>
            <person name="Kvist S."/>
            <person name="Moncalvo J.-M."/>
        </authorList>
    </citation>
    <scope>NUCLEOTIDE SEQUENCE [LARGE SCALE GENOMIC DNA]</scope>
    <source>
        <strain evidence="14">ID-206-W2</strain>
    </source>
</reference>
<evidence type="ECO:0000313" key="13">
    <source>
        <dbReference type="EMBL" id="OMJ28381.1"/>
    </source>
</evidence>
<keyword evidence="10 12" id="KW-0819">tRNA processing</keyword>
<keyword evidence="8 12" id="KW-0808">Transferase</keyword>
<keyword evidence="14" id="KW-1185">Reference proteome</keyword>
<dbReference type="InterPro" id="IPR029063">
    <property type="entry name" value="SAM-dependent_MTases_sf"/>
</dbReference>
<dbReference type="Pfam" id="PF07757">
    <property type="entry name" value="AdoMet_MTase"/>
    <property type="match status" value="1"/>
</dbReference>
<dbReference type="GO" id="GO:0141101">
    <property type="term" value="F:tRNA(Ser) (uridine(44)-2'-O-)-methyltransferase activity"/>
    <property type="evidence" value="ECO:0007669"/>
    <property type="project" value="UniProtKB-EC"/>
</dbReference>
<evidence type="ECO:0000256" key="10">
    <source>
        <dbReference type="ARBA" id="ARBA00022694"/>
    </source>
</evidence>
<comment type="similarity">
    <text evidence="3 12">Belongs to the TRM44 family.</text>
</comment>
<keyword evidence="6 12" id="KW-0963">Cytoplasm</keyword>
<name>A0A1R1YN94_9FUNG</name>
<comment type="function">
    <text evidence="1">Probable adenosyl-L-methionine (AdoMet)-dependent tRNA (uracil-O(2)-)-methyltransferase.</text>
</comment>
<evidence type="ECO:0000256" key="6">
    <source>
        <dbReference type="ARBA" id="ARBA00022490"/>
    </source>
</evidence>
<evidence type="ECO:0000256" key="5">
    <source>
        <dbReference type="ARBA" id="ARBA00017788"/>
    </source>
</evidence>
<dbReference type="PANTHER" id="PTHR21210:SF0">
    <property type="entry name" value="TRNA (URACIL-O(2)-)-METHYLTRANSFERASE-RELATED"/>
    <property type="match status" value="1"/>
</dbReference>
<keyword evidence="9 12" id="KW-0949">S-adenosyl-L-methionine</keyword>
<proteinExistence type="inferred from homology"/>
<evidence type="ECO:0000256" key="8">
    <source>
        <dbReference type="ARBA" id="ARBA00022679"/>
    </source>
</evidence>
<organism evidence="13 14">
    <name type="scientific">Smittium culicis</name>
    <dbReference type="NCBI Taxonomy" id="133412"/>
    <lineage>
        <taxon>Eukaryota</taxon>
        <taxon>Fungi</taxon>
        <taxon>Fungi incertae sedis</taxon>
        <taxon>Zoopagomycota</taxon>
        <taxon>Kickxellomycotina</taxon>
        <taxon>Harpellomycetes</taxon>
        <taxon>Harpellales</taxon>
        <taxon>Legeriomycetaceae</taxon>
        <taxon>Smittium</taxon>
    </lineage>
</organism>
<evidence type="ECO:0000313" key="14">
    <source>
        <dbReference type="Proteomes" id="UP000187429"/>
    </source>
</evidence>
<dbReference type="OrthoDB" id="10047021at2759"/>
<evidence type="ECO:0000256" key="9">
    <source>
        <dbReference type="ARBA" id="ARBA00022691"/>
    </source>
</evidence>
<dbReference type="EC" id="2.1.1.211" evidence="4 12"/>
<comment type="catalytic activity">
    <reaction evidence="11 12">
        <text>uridine(44) in tRNA(Ser) + S-adenosyl-L-methionine = 2'-O-methyluridine(44) in tRNA(Ser) + S-adenosyl-L-homocysteine + H(+)</text>
        <dbReference type="Rhea" id="RHEA:43100"/>
        <dbReference type="Rhea" id="RHEA-COMP:10339"/>
        <dbReference type="Rhea" id="RHEA-COMP:10340"/>
        <dbReference type="ChEBI" id="CHEBI:15378"/>
        <dbReference type="ChEBI" id="CHEBI:57856"/>
        <dbReference type="ChEBI" id="CHEBI:59789"/>
        <dbReference type="ChEBI" id="CHEBI:65315"/>
        <dbReference type="ChEBI" id="CHEBI:74478"/>
        <dbReference type="EC" id="2.1.1.211"/>
    </reaction>
</comment>
<dbReference type="GO" id="GO:0030488">
    <property type="term" value="P:tRNA methylation"/>
    <property type="evidence" value="ECO:0007669"/>
    <property type="project" value="UniProtKB-UniRule"/>
</dbReference>
<comment type="subcellular location">
    <subcellularLocation>
        <location evidence="2 12">Cytoplasm</location>
    </subcellularLocation>
</comment>
<comment type="function">
    <text evidence="12">Adenosyl-L-methionine (AdoMet)-dependent tRNA (uracil-O(2)-)-methyltransferase.</text>
</comment>
<dbReference type="GO" id="GO:0005737">
    <property type="term" value="C:cytoplasm"/>
    <property type="evidence" value="ECO:0007669"/>
    <property type="project" value="UniProtKB-SubCell"/>
</dbReference>
<keyword evidence="7 12" id="KW-0489">Methyltransferase</keyword>
<dbReference type="EMBL" id="LSSM01000611">
    <property type="protein sequence ID" value="OMJ28381.1"/>
    <property type="molecule type" value="Genomic_DNA"/>
</dbReference>
<protein>
    <recommendedName>
        <fullName evidence="5 12">tRNA (uracil-O(2)-)-methyltransferase</fullName>
        <ecNumber evidence="4 12">2.1.1.211</ecNumber>
    </recommendedName>
</protein>
<dbReference type="SUPFAM" id="SSF53335">
    <property type="entry name" value="S-adenosyl-L-methionine-dependent methyltransferases"/>
    <property type="match status" value="1"/>
</dbReference>
<evidence type="ECO:0000256" key="3">
    <source>
        <dbReference type="ARBA" id="ARBA00009056"/>
    </source>
</evidence>
<evidence type="ECO:0000256" key="4">
    <source>
        <dbReference type="ARBA" id="ARBA00012795"/>
    </source>
</evidence>
<sequence length="342" mass="39359">MEDYSVKVNLSNEKKRLDAYSLYSPNFYFDSFQKTSDSSPEWRTLIEANISCFTTKEFKKIIDLWINEPSRVYPPIENSVVLSKSTSENIDQVLILRKLIPKRKKVDLELSENITINSTDTVNKSQYDEIYANLKEKYASKLVENWQEKTDPSKFIFEDLAIASWLISIWSSYKKKPSFVDLGCGNGLLVYILNCEGFVGYGIDQSSRKIWSLFDPKPSLIASTITPFSTVLKNDWIIGNHADELVPCFVVIPCCFHDFSGKKMKMATSLGEIEKDYLRIPSTRNVALVARSLSFNSNDFEMKEKLLSKISNMYESNNDQFVPRIPDSEKNIARMNKKKKIE</sequence>
<dbReference type="Proteomes" id="UP000187429">
    <property type="component" value="Unassembled WGS sequence"/>
</dbReference>
<dbReference type="AlphaFoldDB" id="A0A1R1YN94"/>
<dbReference type="PANTHER" id="PTHR21210">
    <property type="entry name" value="TRNA (URACIL-O(2)-)-METHYLTRANSFERASE-RELATED"/>
    <property type="match status" value="1"/>
</dbReference>
<evidence type="ECO:0000256" key="11">
    <source>
        <dbReference type="ARBA" id="ARBA00047957"/>
    </source>
</evidence>
<evidence type="ECO:0000256" key="2">
    <source>
        <dbReference type="ARBA" id="ARBA00004496"/>
    </source>
</evidence>
<gene>
    <name evidence="13" type="ORF">AYI69_g2149</name>
</gene>
<evidence type="ECO:0000256" key="1">
    <source>
        <dbReference type="ARBA" id="ARBA00002778"/>
    </source>
</evidence>
<comment type="caution">
    <text evidence="13">The sequence shown here is derived from an EMBL/GenBank/DDBJ whole genome shotgun (WGS) entry which is preliminary data.</text>
</comment>
<evidence type="ECO:0000256" key="7">
    <source>
        <dbReference type="ARBA" id="ARBA00022603"/>
    </source>
</evidence>